<dbReference type="RefSeq" id="WP_121165567.1">
    <property type="nucleotide sequence ID" value="NZ_RAPE01000002.1"/>
</dbReference>
<dbReference type="GO" id="GO:0003677">
    <property type="term" value="F:DNA binding"/>
    <property type="evidence" value="ECO:0007669"/>
    <property type="project" value="InterPro"/>
</dbReference>
<dbReference type="AlphaFoldDB" id="A0A3A8AUQ8"/>
<dbReference type="GO" id="GO:0032784">
    <property type="term" value="P:regulation of DNA-templated transcription elongation"/>
    <property type="evidence" value="ECO:0007669"/>
    <property type="project" value="InterPro"/>
</dbReference>
<sequence>MHSSDPFRSIPQDISAGPRMRPMRSVALPDEDRRQLRRHLRQVDASGRTFLGHVLRHKVESSAPDEDETPRDVVTGASCVTYAIDDGPAQTGLLNHRARPGAASGVIPVCSLLGAALIGMRKGQSAPLLCEDGAIVTLTVLDVDQPT</sequence>
<evidence type="ECO:0008006" key="4">
    <source>
        <dbReference type="Google" id="ProtNLM"/>
    </source>
</evidence>
<gene>
    <name evidence="2" type="ORF">D6850_07765</name>
</gene>
<evidence type="ECO:0000313" key="2">
    <source>
        <dbReference type="EMBL" id="RKF14767.1"/>
    </source>
</evidence>
<dbReference type="EMBL" id="RAPE01000002">
    <property type="protein sequence ID" value="RKF14767.1"/>
    <property type="molecule type" value="Genomic_DNA"/>
</dbReference>
<keyword evidence="3" id="KW-1185">Reference proteome</keyword>
<dbReference type="OrthoDB" id="7870663at2"/>
<dbReference type="Proteomes" id="UP000281128">
    <property type="component" value="Unassembled WGS sequence"/>
</dbReference>
<protein>
    <recommendedName>
        <fullName evidence="4">Nucleoside-diphosphate kinase</fullName>
    </recommendedName>
</protein>
<organism evidence="2 3">
    <name type="scientific">Roseovarius spongiae</name>
    <dbReference type="NCBI Taxonomy" id="2320272"/>
    <lineage>
        <taxon>Bacteria</taxon>
        <taxon>Pseudomonadati</taxon>
        <taxon>Pseudomonadota</taxon>
        <taxon>Alphaproteobacteria</taxon>
        <taxon>Rhodobacterales</taxon>
        <taxon>Roseobacteraceae</taxon>
        <taxon>Roseovarius</taxon>
    </lineage>
</organism>
<dbReference type="InterPro" id="IPR036953">
    <property type="entry name" value="GreA/GreB_C_sf"/>
</dbReference>
<reference evidence="2 3" key="1">
    <citation type="submission" date="2018-09" db="EMBL/GenBank/DDBJ databases">
        <title>Roseovarius spongiae sp. nov., isolated from a marine sponge.</title>
        <authorList>
            <person name="Zhuang L."/>
            <person name="Luo L."/>
        </authorList>
    </citation>
    <scope>NUCLEOTIDE SEQUENCE [LARGE SCALE GENOMIC DNA]</scope>
    <source>
        <strain evidence="2 3">HN-E21</strain>
    </source>
</reference>
<proteinExistence type="predicted"/>
<name>A0A3A8AUQ8_9RHOB</name>
<evidence type="ECO:0000256" key="1">
    <source>
        <dbReference type="SAM" id="MobiDB-lite"/>
    </source>
</evidence>
<accession>A0A3A8AUQ8</accession>
<dbReference type="SUPFAM" id="SSF54534">
    <property type="entry name" value="FKBP-like"/>
    <property type="match status" value="1"/>
</dbReference>
<dbReference type="Gene3D" id="3.10.50.30">
    <property type="entry name" value="Transcription elongation factor, GreA/GreB, C-terminal domain"/>
    <property type="match status" value="1"/>
</dbReference>
<feature type="region of interest" description="Disordered" evidence="1">
    <location>
        <begin position="1"/>
        <end position="30"/>
    </location>
</feature>
<comment type="caution">
    <text evidence="2">The sequence shown here is derived from an EMBL/GenBank/DDBJ whole genome shotgun (WGS) entry which is preliminary data.</text>
</comment>
<evidence type="ECO:0000313" key="3">
    <source>
        <dbReference type="Proteomes" id="UP000281128"/>
    </source>
</evidence>